<evidence type="ECO:0000313" key="1">
    <source>
        <dbReference type="EMBL" id="BAI95453.1"/>
    </source>
</evidence>
<accession>D4YYM1</accession>
<reference evidence="1 2" key="1">
    <citation type="journal article" date="2010" name="J. Bacteriol.">
        <title>Complete genome sequence of the representative gamma-hexachlorocyclohexane-degrading bacterium Sphingobium japonicum UT26.</title>
        <authorList>
            <person name="Nagata Y."/>
            <person name="Ohtsubo Y."/>
            <person name="Endo R."/>
            <person name="Ichikawa N."/>
            <person name="Ankai A."/>
            <person name="Oguchi A."/>
            <person name="Fukui S."/>
            <person name="Fujita N."/>
            <person name="Tsuda M."/>
        </authorList>
    </citation>
    <scope>NUCLEOTIDE SEQUENCE [LARGE SCALE GENOMIC DNA]</scope>
    <source>
        <strain evidence="2">DSM 16413 / CCM 7287 / MTCC 6362 / UT26 / NBRC 101211 / UT26S</strain>
    </source>
</reference>
<dbReference type="EMBL" id="AP010803">
    <property type="protein sequence ID" value="BAI95453.1"/>
    <property type="molecule type" value="Genomic_DNA"/>
</dbReference>
<dbReference type="HOGENOM" id="CLU_3222202_0_0_5"/>
<proteinExistence type="predicted"/>
<evidence type="ECO:0000313" key="2">
    <source>
        <dbReference type="Proteomes" id="UP000007753"/>
    </source>
</evidence>
<dbReference type="Proteomes" id="UP000007753">
    <property type="component" value="Chromosome 1"/>
</dbReference>
<dbReference type="AlphaFoldDB" id="D4YYM1"/>
<keyword evidence="2" id="KW-1185">Reference proteome</keyword>
<dbReference type="KEGG" id="sjp:SJA_C1-06190"/>
<organism evidence="1 2">
    <name type="scientific">Sphingobium indicum (strain DSM 16413 / CCM 7287 / MTCC 6362 / UT26 / NBRC 101211 / UT26S)</name>
    <name type="common">Sphingobium japonicum</name>
    <dbReference type="NCBI Taxonomy" id="452662"/>
    <lineage>
        <taxon>Bacteria</taxon>
        <taxon>Pseudomonadati</taxon>
        <taxon>Pseudomonadota</taxon>
        <taxon>Alphaproteobacteria</taxon>
        <taxon>Sphingomonadales</taxon>
        <taxon>Sphingomonadaceae</taxon>
        <taxon>Sphingobium</taxon>
    </lineage>
</organism>
<gene>
    <name evidence="1" type="ordered locus">SJA_C1-06190</name>
</gene>
<name>D4YYM1_SPHIU</name>
<sequence length="44" mass="4868">MVRQMKNAPTASRESVSKAVAGTHMRLHGLYMCYHTGAVADYVQ</sequence>
<protein>
    <submittedName>
        <fullName evidence="1">Uncharacterized protein</fullName>
    </submittedName>
</protein>